<evidence type="ECO:0000256" key="1">
    <source>
        <dbReference type="ARBA" id="ARBA00022898"/>
    </source>
</evidence>
<keyword evidence="1 4" id="KW-0663">Pyridoxal phosphate</keyword>
<organism evidence="6 7">
    <name type="scientific">Pseudomonas helmanticensis</name>
    <dbReference type="NCBI Taxonomy" id="1471381"/>
    <lineage>
        <taxon>Bacteria</taxon>
        <taxon>Pseudomonadati</taxon>
        <taxon>Pseudomonadota</taxon>
        <taxon>Gammaproteobacteria</taxon>
        <taxon>Pseudomonadales</taxon>
        <taxon>Pseudomonadaceae</taxon>
        <taxon>Pseudomonas</taxon>
    </lineage>
</organism>
<evidence type="ECO:0000256" key="3">
    <source>
        <dbReference type="PIRSR" id="PIRSR000390-1"/>
    </source>
</evidence>
<dbReference type="Pfam" id="PF01041">
    <property type="entry name" value="DegT_DnrJ_EryC1"/>
    <property type="match status" value="1"/>
</dbReference>
<evidence type="ECO:0000313" key="6">
    <source>
        <dbReference type="EMBL" id="TDV35476.1"/>
    </source>
</evidence>
<dbReference type="PANTHER" id="PTHR30244">
    <property type="entry name" value="TRANSAMINASE"/>
    <property type="match status" value="1"/>
</dbReference>
<dbReference type="Gene3D" id="3.40.640.10">
    <property type="entry name" value="Type I PLP-dependent aspartate aminotransferase-like (Major domain)"/>
    <property type="match status" value="1"/>
</dbReference>
<proteinExistence type="inferred from homology"/>
<evidence type="ECO:0000256" key="4">
    <source>
        <dbReference type="PIRSR" id="PIRSR000390-2"/>
    </source>
</evidence>
<comment type="similarity">
    <text evidence="2 5">Belongs to the DegT/DnrJ/EryC1 family.</text>
</comment>
<dbReference type="RefSeq" id="WP_134178368.1">
    <property type="nucleotide sequence ID" value="NZ_SOCQ01000029.1"/>
</dbReference>
<dbReference type="CDD" id="cd00616">
    <property type="entry name" value="AHBA_syn"/>
    <property type="match status" value="1"/>
</dbReference>
<protein>
    <submittedName>
        <fullName evidence="6">UDP-4-amino-4, 6-dideoxy-N-acetyl-beta-L-altrosamine transaminase</fullName>
    </submittedName>
</protein>
<dbReference type="InterPro" id="IPR020026">
    <property type="entry name" value="PseC"/>
</dbReference>
<dbReference type="Gene3D" id="3.90.1150.10">
    <property type="entry name" value="Aspartate Aminotransferase, domain 1"/>
    <property type="match status" value="1"/>
</dbReference>
<dbReference type="SUPFAM" id="SSF53383">
    <property type="entry name" value="PLP-dependent transferases"/>
    <property type="match status" value="1"/>
</dbReference>
<dbReference type="AlphaFoldDB" id="A0A4R7URK6"/>
<sequence length="385" mass="43021">MIPYGRQSLDQADIDAVVEVLQSDWLTQGPTIERFEQAMAERCQADFSVAVCNATAALHIACLAAGLGPGDRLWTTPNTFLASANCGRYCGAEVDFVDIDPLTWNLDAFALEAKLDQAEQDGNLPKVLVAVAFSGQSCDMRRIAELAERYNFTIIEDASHAVGASYAGRPVGCGQFAAMTVFSFHPVKIITSAEGGMVLTNRPELAERLQRLRSHGMTRDAQQMTEPSHGPWYYQQIELGFNYRITDLQAALGLSQLSKLDDFIARRRELAARYDRLLAYLPVTLPSPQPEAESAWHLYVIRLQTDRIGLTHRQVFEGLRAAGIGVNLHYIPVHLQPYYRDQGFAEGDFPEAERYYAEAISLPLFPLLSDEQQDYVVEQLRRLTE</sequence>
<reference evidence="6 7" key="1">
    <citation type="submission" date="2019-03" db="EMBL/GenBank/DDBJ databases">
        <title>Genomic analyses of the natural microbiome of Caenorhabditis elegans.</title>
        <authorList>
            <person name="Samuel B."/>
        </authorList>
    </citation>
    <scope>NUCLEOTIDE SEQUENCE [LARGE SCALE GENOMIC DNA]</scope>
    <source>
        <strain evidence="6 7">BIGb0525</strain>
    </source>
</reference>
<dbReference type="InterPro" id="IPR000653">
    <property type="entry name" value="DegT/StrS_aminotransferase"/>
</dbReference>
<dbReference type="PANTHER" id="PTHR30244:SF34">
    <property type="entry name" value="DTDP-4-AMINO-4,6-DIDEOXYGALACTOSE TRANSAMINASE"/>
    <property type="match status" value="1"/>
</dbReference>
<dbReference type="GO" id="GO:0000271">
    <property type="term" value="P:polysaccharide biosynthetic process"/>
    <property type="evidence" value="ECO:0007669"/>
    <property type="project" value="TreeGrafter"/>
</dbReference>
<dbReference type="InterPro" id="IPR015421">
    <property type="entry name" value="PyrdxlP-dep_Trfase_major"/>
</dbReference>
<feature type="modified residue" description="N6-(pyridoxal phosphate)lysine" evidence="4">
    <location>
        <position position="188"/>
    </location>
</feature>
<evidence type="ECO:0000256" key="5">
    <source>
        <dbReference type="RuleBase" id="RU004508"/>
    </source>
</evidence>
<gene>
    <name evidence="6" type="ORF">EDF87_12928</name>
</gene>
<dbReference type="NCBIfam" id="TIGR03588">
    <property type="entry name" value="PseC"/>
    <property type="match status" value="1"/>
</dbReference>
<dbReference type="PIRSF" id="PIRSF000390">
    <property type="entry name" value="PLP_StrS"/>
    <property type="match status" value="1"/>
</dbReference>
<dbReference type="GO" id="GO:0008483">
    <property type="term" value="F:transaminase activity"/>
    <property type="evidence" value="ECO:0007669"/>
    <property type="project" value="TreeGrafter"/>
</dbReference>
<dbReference type="Proteomes" id="UP000295804">
    <property type="component" value="Unassembled WGS sequence"/>
</dbReference>
<name>A0A4R7URK6_9PSED</name>
<evidence type="ECO:0000256" key="2">
    <source>
        <dbReference type="ARBA" id="ARBA00037999"/>
    </source>
</evidence>
<dbReference type="GO" id="GO:0030170">
    <property type="term" value="F:pyridoxal phosphate binding"/>
    <property type="evidence" value="ECO:0007669"/>
    <property type="project" value="TreeGrafter"/>
</dbReference>
<accession>A0A4R7URK6</accession>
<evidence type="ECO:0000313" key="7">
    <source>
        <dbReference type="Proteomes" id="UP000295804"/>
    </source>
</evidence>
<feature type="active site" description="Proton acceptor" evidence="3">
    <location>
        <position position="188"/>
    </location>
</feature>
<dbReference type="EMBL" id="SOCQ01000029">
    <property type="protein sequence ID" value="TDV35476.1"/>
    <property type="molecule type" value="Genomic_DNA"/>
</dbReference>
<dbReference type="InterPro" id="IPR015424">
    <property type="entry name" value="PyrdxlP-dep_Trfase"/>
</dbReference>
<comment type="caution">
    <text evidence="6">The sequence shown here is derived from an EMBL/GenBank/DDBJ whole genome shotgun (WGS) entry which is preliminary data.</text>
</comment>
<dbReference type="InterPro" id="IPR015422">
    <property type="entry name" value="PyrdxlP-dep_Trfase_small"/>
</dbReference>